<dbReference type="OrthoDB" id="194443at2759"/>
<evidence type="ECO:0008006" key="3">
    <source>
        <dbReference type="Google" id="ProtNLM"/>
    </source>
</evidence>
<keyword evidence="2" id="KW-1185">Reference proteome</keyword>
<gene>
    <name evidence="1" type="ORF">K490DRAFT_55169</name>
</gene>
<organism evidence="1 2">
    <name type="scientific">Saccharata proteae CBS 121410</name>
    <dbReference type="NCBI Taxonomy" id="1314787"/>
    <lineage>
        <taxon>Eukaryota</taxon>
        <taxon>Fungi</taxon>
        <taxon>Dikarya</taxon>
        <taxon>Ascomycota</taxon>
        <taxon>Pezizomycotina</taxon>
        <taxon>Dothideomycetes</taxon>
        <taxon>Dothideomycetes incertae sedis</taxon>
        <taxon>Botryosphaeriales</taxon>
        <taxon>Saccharataceae</taxon>
        <taxon>Saccharata</taxon>
    </lineage>
</organism>
<accession>A0A6A5YDM4</accession>
<dbReference type="InterPro" id="IPR011333">
    <property type="entry name" value="SKP1/BTB/POZ_sf"/>
</dbReference>
<name>A0A6A5YDM4_9PEZI</name>
<sequence>MSAHGTNMISDEPTRSEDRASVTILINPEGQKFELPLQQLCDQSRFFATALKRDTWKEGRSWVVEFTHFDVSTFQIFCFWLDSREVFFANLISLAKLFALADYLDVRALRVDILVAMHKYAHHDIGSLGKLAKAFEHVPDSSAFALYIVDKLKAQAYIHHMTPLTDSIDPASIDSEFVSTLVRHYRFVATSNDNFRATSHWRLENRTLPEDPDHELWLVRTMLNGTDGDPLGETTLWDRFESESVESVMQLYDDLGNSYDLLWQPRQGGEAGHENGQ</sequence>
<proteinExistence type="predicted"/>
<evidence type="ECO:0000313" key="1">
    <source>
        <dbReference type="EMBL" id="KAF2089576.1"/>
    </source>
</evidence>
<reference evidence="1" key="1">
    <citation type="journal article" date="2020" name="Stud. Mycol.">
        <title>101 Dothideomycetes genomes: a test case for predicting lifestyles and emergence of pathogens.</title>
        <authorList>
            <person name="Haridas S."/>
            <person name="Albert R."/>
            <person name="Binder M."/>
            <person name="Bloem J."/>
            <person name="Labutti K."/>
            <person name="Salamov A."/>
            <person name="Andreopoulos B."/>
            <person name="Baker S."/>
            <person name="Barry K."/>
            <person name="Bills G."/>
            <person name="Bluhm B."/>
            <person name="Cannon C."/>
            <person name="Castanera R."/>
            <person name="Culley D."/>
            <person name="Daum C."/>
            <person name="Ezra D."/>
            <person name="Gonzalez J."/>
            <person name="Henrissat B."/>
            <person name="Kuo A."/>
            <person name="Liang C."/>
            <person name="Lipzen A."/>
            <person name="Lutzoni F."/>
            <person name="Magnuson J."/>
            <person name="Mondo S."/>
            <person name="Nolan M."/>
            <person name="Ohm R."/>
            <person name="Pangilinan J."/>
            <person name="Park H.-J."/>
            <person name="Ramirez L."/>
            <person name="Alfaro M."/>
            <person name="Sun H."/>
            <person name="Tritt A."/>
            <person name="Yoshinaga Y."/>
            <person name="Zwiers L.-H."/>
            <person name="Turgeon B."/>
            <person name="Goodwin S."/>
            <person name="Spatafora J."/>
            <person name="Crous P."/>
            <person name="Grigoriev I."/>
        </authorList>
    </citation>
    <scope>NUCLEOTIDE SEQUENCE</scope>
    <source>
        <strain evidence="1">CBS 121410</strain>
    </source>
</reference>
<dbReference type="SUPFAM" id="SSF54695">
    <property type="entry name" value="POZ domain"/>
    <property type="match status" value="1"/>
</dbReference>
<dbReference type="EMBL" id="ML978714">
    <property type="protein sequence ID" value="KAF2089576.1"/>
    <property type="molecule type" value="Genomic_DNA"/>
</dbReference>
<dbReference type="Gene3D" id="3.30.710.10">
    <property type="entry name" value="Potassium Channel Kv1.1, Chain A"/>
    <property type="match status" value="1"/>
</dbReference>
<dbReference type="AlphaFoldDB" id="A0A6A5YDM4"/>
<evidence type="ECO:0000313" key="2">
    <source>
        <dbReference type="Proteomes" id="UP000799776"/>
    </source>
</evidence>
<protein>
    <recommendedName>
        <fullName evidence="3">BTB domain-containing protein</fullName>
    </recommendedName>
</protein>
<dbReference type="Proteomes" id="UP000799776">
    <property type="component" value="Unassembled WGS sequence"/>
</dbReference>